<comment type="caution">
    <text evidence="3">The sequence shown here is derived from an EMBL/GenBank/DDBJ whole genome shotgun (WGS) entry which is preliminary data.</text>
</comment>
<gene>
    <name evidence="3" type="ORF">FHS03_000092</name>
</gene>
<feature type="chain" id="PRO_5031078655" evidence="2">
    <location>
        <begin position="24"/>
        <end position="929"/>
    </location>
</feature>
<dbReference type="Gene3D" id="1.25.40.10">
    <property type="entry name" value="Tetratricopeptide repeat domain"/>
    <property type="match status" value="5"/>
</dbReference>
<dbReference type="Pfam" id="PF14559">
    <property type="entry name" value="TPR_19"/>
    <property type="match status" value="3"/>
</dbReference>
<dbReference type="NCBIfam" id="TIGR02917">
    <property type="entry name" value="PEP_TPR_lipo"/>
    <property type="match status" value="1"/>
</dbReference>
<keyword evidence="2" id="KW-0732">Signal</keyword>
<feature type="signal peptide" evidence="2">
    <location>
        <begin position="1"/>
        <end position="23"/>
    </location>
</feature>
<keyword evidence="3" id="KW-0449">Lipoprotein</keyword>
<dbReference type="AlphaFoldDB" id="A0A7W5B5Q8"/>
<name>A0A7W5B5Q8_9BURK</name>
<organism evidence="3 4">
    <name type="scientific">Pseudoduganella violacea</name>
    <dbReference type="NCBI Taxonomy" id="1715466"/>
    <lineage>
        <taxon>Bacteria</taxon>
        <taxon>Pseudomonadati</taxon>
        <taxon>Pseudomonadota</taxon>
        <taxon>Betaproteobacteria</taxon>
        <taxon>Burkholderiales</taxon>
        <taxon>Oxalobacteraceae</taxon>
        <taxon>Telluria group</taxon>
        <taxon>Pseudoduganella</taxon>
    </lineage>
</organism>
<dbReference type="InterPro" id="IPR014266">
    <property type="entry name" value="PEP-CTERM_TPR_PrsT"/>
</dbReference>
<dbReference type="Pfam" id="PF13181">
    <property type="entry name" value="TPR_8"/>
    <property type="match status" value="1"/>
</dbReference>
<dbReference type="InterPro" id="IPR019734">
    <property type="entry name" value="TPR_rpt"/>
</dbReference>
<evidence type="ECO:0000256" key="1">
    <source>
        <dbReference type="PROSITE-ProRule" id="PRU00339"/>
    </source>
</evidence>
<accession>A0A7W5B5Q8</accession>
<keyword evidence="1" id="KW-0802">TPR repeat</keyword>
<evidence type="ECO:0000256" key="2">
    <source>
        <dbReference type="SAM" id="SignalP"/>
    </source>
</evidence>
<dbReference type="RefSeq" id="WP_183439076.1">
    <property type="nucleotide sequence ID" value="NZ_JACHXD010000001.1"/>
</dbReference>
<dbReference type="PANTHER" id="PTHR12558">
    <property type="entry name" value="CELL DIVISION CYCLE 16,23,27"/>
    <property type="match status" value="1"/>
</dbReference>
<feature type="repeat" description="TPR" evidence="1">
    <location>
        <begin position="473"/>
        <end position="506"/>
    </location>
</feature>
<dbReference type="SUPFAM" id="SSF48452">
    <property type="entry name" value="TPR-like"/>
    <property type="match status" value="4"/>
</dbReference>
<evidence type="ECO:0000313" key="4">
    <source>
        <dbReference type="Proteomes" id="UP000541535"/>
    </source>
</evidence>
<dbReference type="InterPro" id="IPR011990">
    <property type="entry name" value="TPR-like_helical_dom_sf"/>
</dbReference>
<proteinExistence type="predicted"/>
<sequence>MSRRVNKLAVSAALMSGVLLLGAGMSACSKGESAEKLLADARQYQQKGDHKAALIQLKNALEKSPDLAEARFQLASLYNDLGEPLAAEKEIRRAIALKYPAEKTTPVLARTLLMQGEFQKVLDETANDKSEAVQVLRGDAYLSLGADKAAQAEEAFQAALKLRPNSGEALVGLARVASLRKDLDGAIRFGEEAVSKDPQNPAVWSFKGDLLRFQDKPAEALAAYQQVVKLKPDHRSAHLEIAYLLVADGKYDAAQTSLDAARKLTPNNFIVLYTQALLDYSRGKYTAAQENLLKVLRVAPNHMPTLLLAGAVELNTGSVKQAEQYLRKYLEANPDNVYARKMLAGALLKSGQAPDALSVLGPALKGEQQDASLLALAGETYMQARDFDKATSYFSKATVLDPQKALLRTSLGLSKLAQGDKTGAVAEMERAAALDSSSLEAGLALLRTELGLEHFDKALQIATELEKKHGDRPVVHNTKGGIYLAKKDLPKARASFEKALSLDKTYLPSMINLAQIDLQDRKFDLARQRFDPLLQKDPKNVEAMTALANIAVLENKPEVATNWLIKAATENPDALAPALQLAVHYMRGNEAVKAVTLLRKYQVAHAASPELLDVLGQAQLATKDQAGALETFSKLASVMPKSAVPLYRIGVAQQLAKNEAAAVDSLKKAVALDADYLPAYQGLIGIAVAKRDYEQALTLARQVQKQQPKQPPGYLFEGDIYEAQQKPAQALVAYEKALTLSLGAPNIFLKIHNTLRAQGKEKEAAQRLAQWRKDKPDDFAVALLEAEGNIRDKNYKLAATQLEALQKKKVDDVIVLNNLAWVYQQLKDPRALAVAEHAYKLQSSHPSVVDTLGWLLIEQGNTTRGIELLRKAIAAVPDERAAGELRYHLAYGLHKSGDKAGARKELEKLLASGAQFPQLEEARSLLKQL</sequence>
<feature type="repeat" description="TPR" evidence="1">
    <location>
        <begin position="201"/>
        <end position="234"/>
    </location>
</feature>
<dbReference type="PROSITE" id="PS50005">
    <property type="entry name" value="TPR"/>
    <property type="match status" value="4"/>
</dbReference>
<feature type="repeat" description="TPR" evidence="1">
    <location>
        <begin position="371"/>
        <end position="404"/>
    </location>
</feature>
<keyword evidence="4" id="KW-1185">Reference proteome</keyword>
<protein>
    <submittedName>
        <fullName evidence="3">Putative PEP-CTERM system TPR-repeat lipoprotein</fullName>
    </submittedName>
</protein>
<dbReference type="Proteomes" id="UP000541535">
    <property type="component" value="Unassembled WGS sequence"/>
</dbReference>
<dbReference type="Pfam" id="PF13432">
    <property type="entry name" value="TPR_16"/>
    <property type="match status" value="4"/>
</dbReference>
<dbReference type="PROSITE" id="PS51257">
    <property type="entry name" value="PROKAR_LIPOPROTEIN"/>
    <property type="match status" value="1"/>
</dbReference>
<dbReference type="SMART" id="SM00028">
    <property type="entry name" value="TPR"/>
    <property type="match status" value="17"/>
</dbReference>
<feature type="repeat" description="TPR" evidence="1">
    <location>
        <begin position="303"/>
        <end position="336"/>
    </location>
</feature>
<dbReference type="PANTHER" id="PTHR12558:SF13">
    <property type="entry name" value="CELL DIVISION CYCLE PROTEIN 27 HOMOLOG"/>
    <property type="match status" value="1"/>
</dbReference>
<dbReference type="EMBL" id="JACHXD010000001">
    <property type="protein sequence ID" value="MBB3117073.1"/>
    <property type="molecule type" value="Genomic_DNA"/>
</dbReference>
<evidence type="ECO:0000313" key="3">
    <source>
        <dbReference type="EMBL" id="MBB3117073.1"/>
    </source>
</evidence>
<reference evidence="3 4" key="1">
    <citation type="submission" date="2020-08" db="EMBL/GenBank/DDBJ databases">
        <title>Genomic Encyclopedia of Type Strains, Phase III (KMG-III): the genomes of soil and plant-associated and newly described type strains.</title>
        <authorList>
            <person name="Whitman W."/>
        </authorList>
    </citation>
    <scope>NUCLEOTIDE SEQUENCE [LARGE SCALE GENOMIC DNA]</scope>
    <source>
        <strain evidence="3 4">CECT 8897</strain>
    </source>
</reference>